<comment type="caution">
    <text evidence="2">The sequence shown here is derived from an EMBL/GenBank/DDBJ whole genome shotgun (WGS) entry which is preliminary data.</text>
</comment>
<dbReference type="AlphaFoldDB" id="W1XYI7"/>
<reference evidence="2" key="1">
    <citation type="submission" date="2013-12" db="EMBL/GenBank/DDBJ databases">
        <title>A Varibaculum cambriense genome reconstructed from a premature infant gut community with otherwise low bacterial novelty that shifts toward anaerobic metabolism during the third week of life.</title>
        <authorList>
            <person name="Brown C.T."/>
            <person name="Sharon I."/>
            <person name="Thomas B.C."/>
            <person name="Castelle C.J."/>
            <person name="Morowitz M.J."/>
            <person name="Banfield J.F."/>
        </authorList>
    </citation>
    <scope>NUCLEOTIDE SEQUENCE</scope>
</reference>
<dbReference type="Pfam" id="PF00781">
    <property type="entry name" value="DAGK_cat"/>
    <property type="match status" value="1"/>
</dbReference>
<protein>
    <recommendedName>
        <fullName evidence="1">DAGKc domain-containing protein</fullName>
    </recommendedName>
</protein>
<accession>W1XYI7</accession>
<organism evidence="2">
    <name type="scientific">human gut metagenome</name>
    <dbReference type="NCBI Taxonomy" id="408170"/>
    <lineage>
        <taxon>unclassified sequences</taxon>
        <taxon>metagenomes</taxon>
        <taxon>organismal metagenomes</taxon>
    </lineage>
</organism>
<dbReference type="PROSITE" id="PS50146">
    <property type="entry name" value="DAGK"/>
    <property type="match status" value="1"/>
</dbReference>
<dbReference type="InterPro" id="IPR016064">
    <property type="entry name" value="NAD/diacylglycerol_kinase_sf"/>
</dbReference>
<evidence type="ECO:0000313" key="2">
    <source>
        <dbReference type="EMBL" id="ETJ35241.1"/>
    </source>
</evidence>
<gene>
    <name evidence="2" type="ORF">Q604_UNBC10368G0001</name>
</gene>
<dbReference type="SUPFAM" id="SSF111331">
    <property type="entry name" value="NAD kinase/diacylglycerol kinase-like"/>
    <property type="match status" value="1"/>
</dbReference>
<feature type="non-terminal residue" evidence="2">
    <location>
        <position position="1"/>
    </location>
</feature>
<sequence length="90" mass="8832">ARLVVAGGGDGTVRAVAAGLAGTSTELGILPLGTANLAARNLGLPVGDPEALITTAVTGTAHPVDLAWVSIDPDDPVSSKDRPAPKIGRA</sequence>
<dbReference type="EMBL" id="AZMM01010368">
    <property type="protein sequence ID" value="ETJ35241.1"/>
    <property type="molecule type" value="Genomic_DNA"/>
</dbReference>
<dbReference type="InterPro" id="IPR017438">
    <property type="entry name" value="ATP-NAD_kinase_N"/>
</dbReference>
<evidence type="ECO:0000259" key="1">
    <source>
        <dbReference type="PROSITE" id="PS50146"/>
    </source>
</evidence>
<name>W1XYI7_9ZZZZ</name>
<feature type="domain" description="DAGKc" evidence="1">
    <location>
        <begin position="1"/>
        <end position="73"/>
    </location>
</feature>
<feature type="non-terminal residue" evidence="2">
    <location>
        <position position="90"/>
    </location>
</feature>
<proteinExistence type="predicted"/>
<dbReference type="Gene3D" id="3.40.50.10330">
    <property type="entry name" value="Probable inorganic polyphosphate/atp-NAD kinase, domain 1"/>
    <property type="match status" value="1"/>
</dbReference>
<dbReference type="GO" id="GO:0016301">
    <property type="term" value="F:kinase activity"/>
    <property type="evidence" value="ECO:0007669"/>
    <property type="project" value="InterPro"/>
</dbReference>
<dbReference type="InterPro" id="IPR001206">
    <property type="entry name" value="Diacylglycerol_kinase_cat_dom"/>
</dbReference>